<dbReference type="Gene3D" id="2.130.10.30">
    <property type="entry name" value="Regulator of chromosome condensation 1/beta-lactamase-inhibitor protein II"/>
    <property type="match status" value="2"/>
</dbReference>
<reference evidence="2" key="1">
    <citation type="submission" date="2021-03" db="EMBL/GenBank/DDBJ databases">
        <title>Comparative genomics and phylogenomic investigation of the class Geoglossomycetes provide insights into ecological specialization and systematics.</title>
        <authorList>
            <person name="Melie T."/>
            <person name="Pirro S."/>
            <person name="Miller A.N."/>
            <person name="Quandt A."/>
        </authorList>
    </citation>
    <scope>NUCLEOTIDE SEQUENCE</scope>
    <source>
        <strain evidence="2">CAQ_001_2017</strain>
    </source>
</reference>
<gene>
    <name evidence="2" type="ORF">GP486_002040</name>
</gene>
<name>A0A9P8RSH8_9PEZI</name>
<dbReference type="PANTHER" id="PTHR45982:SF1">
    <property type="entry name" value="REGULATOR OF CHROMOSOME CONDENSATION"/>
    <property type="match status" value="1"/>
</dbReference>
<feature type="compositionally biased region" description="Acidic residues" evidence="1">
    <location>
        <begin position="587"/>
        <end position="603"/>
    </location>
</feature>
<dbReference type="InterPro" id="IPR009091">
    <property type="entry name" value="RCC1/BLIP-II"/>
</dbReference>
<keyword evidence="3" id="KW-1185">Reference proteome</keyword>
<evidence type="ECO:0000313" key="2">
    <source>
        <dbReference type="EMBL" id="KAH0563394.1"/>
    </source>
</evidence>
<dbReference type="Proteomes" id="UP000750711">
    <property type="component" value="Unassembled WGS sequence"/>
</dbReference>
<dbReference type="InterPro" id="IPR051553">
    <property type="entry name" value="Ran_GTPase-activating"/>
</dbReference>
<dbReference type="EMBL" id="JAGHQM010000209">
    <property type="protein sequence ID" value="KAH0563394.1"/>
    <property type="molecule type" value="Genomic_DNA"/>
</dbReference>
<protein>
    <submittedName>
        <fullName evidence="2">Uncharacterized protein</fullName>
    </submittedName>
</protein>
<dbReference type="GO" id="GO:0005085">
    <property type="term" value="F:guanyl-nucleotide exchange factor activity"/>
    <property type="evidence" value="ECO:0007669"/>
    <property type="project" value="TreeGrafter"/>
</dbReference>
<evidence type="ECO:0000256" key="1">
    <source>
        <dbReference type="SAM" id="MobiDB-lite"/>
    </source>
</evidence>
<accession>A0A9P8RSH8</accession>
<dbReference type="PANTHER" id="PTHR45982">
    <property type="entry name" value="REGULATOR OF CHROMOSOME CONDENSATION"/>
    <property type="match status" value="1"/>
</dbReference>
<comment type="caution">
    <text evidence="2">The sequence shown here is derived from an EMBL/GenBank/DDBJ whole genome shotgun (WGS) entry which is preliminary data.</text>
</comment>
<dbReference type="SUPFAM" id="SSF50985">
    <property type="entry name" value="RCC1/BLIP-II"/>
    <property type="match status" value="1"/>
</dbReference>
<sequence>MAEARGKGIIVDLQCGGWSTTFLNSTGELYGTGILDGLSRDQHLSSHSTRPRQLKFYGGGTPDTTIAQFSAGRCHVLGLSDSGKVWSWNDFSGNAVAIDLLAGSSEALRVKRVVAGWSCSSAYVLGKGIAIWTPVVPVAGEVDTPVQASFILSTRYKRPTGNEREANAETEKLGSQVGEVLNHVVLEDYIVFLTDLGKAFATRIFDTLVGLQDPCHVVELTTFMAPDGSGPMSYIQGSFRNFAVFNASGLVYQGNNEHLNRWWNEDREGGDSVQSTALKGPDVPVGLQNRNIISVAFGDWHMHALTADGRIISFGHDPRSVGCFGLGARYEGGQLRGVRYPIIWGDSYLIDSATETGRTVWFEPEKLNWLKFMASGGTYLDERLFLEWADSMRTSEDFQKQVNDEFERWGEEWHTKWEPIGNENGEDELSHRAYFAISVVAGGSHSGALMLVNDGVLAWQREAHGRLLPATHLEHSEEGKEVRDHSGMLPSKLEPWPGPGSLRCPLLSDQCVYSPAPQELYQALGRGSSATRLPRPGERGHGPVAHPGHRPDEAWEYGFIAPFYGVQAEVSVPTFTPSQRTGGGLELGDDDQLIPSPEDESEE</sequence>
<dbReference type="AlphaFoldDB" id="A0A9P8RSH8"/>
<dbReference type="GO" id="GO:0005737">
    <property type="term" value="C:cytoplasm"/>
    <property type="evidence" value="ECO:0007669"/>
    <property type="project" value="TreeGrafter"/>
</dbReference>
<evidence type="ECO:0000313" key="3">
    <source>
        <dbReference type="Proteomes" id="UP000750711"/>
    </source>
</evidence>
<proteinExistence type="predicted"/>
<feature type="region of interest" description="Disordered" evidence="1">
    <location>
        <begin position="574"/>
        <end position="603"/>
    </location>
</feature>
<organism evidence="2 3">
    <name type="scientific">Trichoglossum hirsutum</name>
    <dbReference type="NCBI Taxonomy" id="265104"/>
    <lineage>
        <taxon>Eukaryota</taxon>
        <taxon>Fungi</taxon>
        <taxon>Dikarya</taxon>
        <taxon>Ascomycota</taxon>
        <taxon>Pezizomycotina</taxon>
        <taxon>Geoglossomycetes</taxon>
        <taxon>Geoglossales</taxon>
        <taxon>Geoglossaceae</taxon>
        <taxon>Trichoglossum</taxon>
    </lineage>
</organism>
<feature type="region of interest" description="Disordered" evidence="1">
    <location>
        <begin position="528"/>
        <end position="550"/>
    </location>
</feature>